<dbReference type="InterPro" id="IPR018109">
    <property type="entry name" value="Folylpolyglutamate_synth_CS"/>
</dbReference>
<dbReference type="NCBIfam" id="TIGR01085">
    <property type="entry name" value="murE"/>
    <property type="match status" value="1"/>
</dbReference>
<feature type="modified residue" description="N6-carboxylysine" evidence="11">
    <location>
        <position position="242"/>
    </location>
</feature>
<evidence type="ECO:0000256" key="1">
    <source>
        <dbReference type="ARBA" id="ARBA00005898"/>
    </source>
</evidence>
<dbReference type="Gene3D" id="3.90.190.20">
    <property type="entry name" value="Mur ligase, C-terminal domain"/>
    <property type="match status" value="1"/>
</dbReference>
<feature type="binding site" evidence="11">
    <location>
        <position position="210"/>
    </location>
    <ligand>
        <name>UDP-N-acetyl-alpha-D-muramoyl-L-alanyl-D-glutamate</name>
        <dbReference type="ChEBI" id="CHEBI:83900"/>
    </ligand>
</feature>
<protein>
    <recommendedName>
        <fullName evidence="11">UDP-N-acetylmuramoyl-L-alanyl-D-glutamate--2,6-diaminopimelate ligase</fullName>
        <ecNumber evidence="11">6.3.2.13</ecNumber>
    </recommendedName>
    <alternativeName>
        <fullName evidence="11">Meso-A2pm-adding enzyme</fullName>
    </alternativeName>
    <alternativeName>
        <fullName evidence="11">Meso-diaminopimelate-adding enzyme</fullName>
    </alternativeName>
    <alternativeName>
        <fullName evidence="11">UDP-MurNAc-L-Ala-D-Glu:meso-diaminopimelate ligase</fullName>
    </alternativeName>
    <alternativeName>
        <fullName evidence="11">UDP-MurNAc-tripeptide synthetase</fullName>
    </alternativeName>
    <alternativeName>
        <fullName evidence="11">UDP-N-acetylmuramyl-tripeptide synthetase</fullName>
    </alternativeName>
</protein>
<dbReference type="Gene3D" id="3.40.1390.10">
    <property type="entry name" value="MurE/MurF, N-terminal domain"/>
    <property type="match status" value="1"/>
</dbReference>
<keyword evidence="6 11" id="KW-0067">ATP-binding</keyword>
<feature type="binding site" evidence="11">
    <location>
        <position position="513"/>
    </location>
    <ligand>
        <name>meso-2,6-diaminopimelate</name>
        <dbReference type="ChEBI" id="CHEBI:57791"/>
    </ligand>
</feature>
<keyword evidence="9 11" id="KW-0131">Cell cycle</keyword>
<dbReference type="SUPFAM" id="SSF63418">
    <property type="entry name" value="MurE/MurF N-terminal domain"/>
    <property type="match status" value="1"/>
</dbReference>
<dbReference type="PROSITE" id="PS01011">
    <property type="entry name" value="FOLYLPOLYGLU_SYNT_1"/>
    <property type="match status" value="1"/>
</dbReference>
<evidence type="ECO:0000313" key="17">
    <source>
        <dbReference type="EMBL" id="MFC0624316.1"/>
    </source>
</evidence>
<feature type="binding site" evidence="11">
    <location>
        <begin position="459"/>
        <end position="462"/>
    </location>
    <ligand>
        <name>meso-2,6-diaminopimelate</name>
        <dbReference type="ChEBI" id="CHEBI:57791"/>
    </ligand>
</feature>
<comment type="subcellular location">
    <subcellularLocation>
        <location evidence="11 12">Cytoplasm</location>
    </subcellularLocation>
</comment>
<feature type="binding site" evidence="11">
    <location>
        <begin position="134"/>
        <end position="140"/>
    </location>
    <ligand>
        <name>ATP</name>
        <dbReference type="ChEBI" id="CHEBI:30616"/>
    </ligand>
</feature>
<dbReference type="Pfam" id="PF02875">
    <property type="entry name" value="Mur_ligase_C"/>
    <property type="match status" value="1"/>
</dbReference>
<dbReference type="InterPro" id="IPR036615">
    <property type="entry name" value="Mur_ligase_C_dom_sf"/>
</dbReference>
<evidence type="ECO:0000256" key="10">
    <source>
        <dbReference type="ARBA" id="ARBA00023316"/>
    </source>
</evidence>
<feature type="binding site" evidence="11">
    <location>
        <position position="51"/>
    </location>
    <ligand>
        <name>UDP-N-acetyl-alpha-D-muramoyl-L-alanyl-D-glutamate</name>
        <dbReference type="ChEBI" id="CHEBI:83900"/>
    </ligand>
</feature>
<dbReference type="PANTHER" id="PTHR23135">
    <property type="entry name" value="MUR LIGASE FAMILY MEMBER"/>
    <property type="match status" value="1"/>
</dbReference>
<feature type="domain" description="Mur ligase C-terminal" evidence="15">
    <location>
        <begin position="386"/>
        <end position="515"/>
    </location>
</feature>
<comment type="cofactor">
    <cofactor evidence="11">
        <name>Mg(2+)</name>
        <dbReference type="ChEBI" id="CHEBI:18420"/>
    </cofactor>
</comment>
<evidence type="ECO:0000256" key="12">
    <source>
        <dbReference type="RuleBase" id="RU004135"/>
    </source>
</evidence>
<feature type="short sequence motif" description="Meso-diaminopimelate recognition motif" evidence="11">
    <location>
        <begin position="459"/>
        <end position="462"/>
    </location>
</feature>
<evidence type="ECO:0000259" key="15">
    <source>
        <dbReference type="Pfam" id="PF02875"/>
    </source>
</evidence>
<feature type="binding site" evidence="11">
    <location>
        <position position="517"/>
    </location>
    <ligand>
        <name>meso-2,6-diaminopimelate</name>
        <dbReference type="ChEBI" id="CHEBI:57791"/>
    </ligand>
</feature>
<feature type="compositionally biased region" description="Low complexity" evidence="13">
    <location>
        <begin position="317"/>
        <end position="335"/>
    </location>
</feature>
<comment type="similarity">
    <text evidence="1 11">Belongs to the MurCDEF family. MurE subfamily.</text>
</comment>
<evidence type="ECO:0000259" key="14">
    <source>
        <dbReference type="Pfam" id="PF01225"/>
    </source>
</evidence>
<evidence type="ECO:0000256" key="8">
    <source>
        <dbReference type="ARBA" id="ARBA00022984"/>
    </source>
</evidence>
<accession>A0ABV6QI44</accession>
<keyword evidence="11" id="KW-0460">Magnesium</keyword>
<evidence type="ECO:0000259" key="16">
    <source>
        <dbReference type="Pfam" id="PF08245"/>
    </source>
</evidence>
<organism evidence="17 18">
    <name type="scientific">Kribbella deserti</name>
    <dbReference type="NCBI Taxonomy" id="1926257"/>
    <lineage>
        <taxon>Bacteria</taxon>
        <taxon>Bacillati</taxon>
        <taxon>Actinomycetota</taxon>
        <taxon>Actinomycetes</taxon>
        <taxon>Propionibacteriales</taxon>
        <taxon>Kribbellaceae</taxon>
        <taxon>Kribbella</taxon>
    </lineage>
</organism>
<gene>
    <name evidence="11" type="primary">murE</name>
    <name evidence="17" type="ORF">ACFFGN_09605</name>
</gene>
<evidence type="ECO:0000256" key="13">
    <source>
        <dbReference type="SAM" id="MobiDB-lite"/>
    </source>
</evidence>
<dbReference type="Pfam" id="PF01225">
    <property type="entry name" value="Mur_ligase"/>
    <property type="match status" value="1"/>
</dbReference>
<dbReference type="InterPro" id="IPR004101">
    <property type="entry name" value="Mur_ligase_C"/>
</dbReference>
<evidence type="ECO:0000256" key="11">
    <source>
        <dbReference type="HAMAP-Rule" id="MF_00208"/>
    </source>
</evidence>
<dbReference type="InterPro" id="IPR005761">
    <property type="entry name" value="UDP-N-AcMur-Glu-dNH2Pim_ligase"/>
</dbReference>
<evidence type="ECO:0000256" key="2">
    <source>
        <dbReference type="ARBA" id="ARBA00022490"/>
    </source>
</evidence>
<feature type="region of interest" description="Disordered" evidence="13">
    <location>
        <begin position="303"/>
        <end position="342"/>
    </location>
</feature>
<dbReference type="InterPro" id="IPR036565">
    <property type="entry name" value="Mur-like_cat_sf"/>
</dbReference>
<dbReference type="Pfam" id="PF08245">
    <property type="entry name" value="Mur_ligase_M"/>
    <property type="match status" value="1"/>
</dbReference>
<evidence type="ECO:0000256" key="9">
    <source>
        <dbReference type="ARBA" id="ARBA00023306"/>
    </source>
</evidence>
<dbReference type="EC" id="6.3.2.13" evidence="11"/>
<dbReference type="RefSeq" id="WP_380045510.1">
    <property type="nucleotide sequence ID" value="NZ_JBHLTC010000011.1"/>
</dbReference>
<evidence type="ECO:0000256" key="7">
    <source>
        <dbReference type="ARBA" id="ARBA00022960"/>
    </source>
</evidence>
<feature type="domain" description="Mur ligase central" evidence="16">
    <location>
        <begin position="132"/>
        <end position="364"/>
    </location>
</feature>
<evidence type="ECO:0000256" key="3">
    <source>
        <dbReference type="ARBA" id="ARBA00022598"/>
    </source>
</evidence>
<evidence type="ECO:0000256" key="5">
    <source>
        <dbReference type="ARBA" id="ARBA00022741"/>
    </source>
</evidence>
<keyword evidence="7 11" id="KW-0133">Cell shape</keyword>
<keyword evidence="5 11" id="KW-0547">Nucleotide-binding</keyword>
<comment type="caution">
    <text evidence="17">The sequence shown here is derived from an EMBL/GenBank/DDBJ whole genome shotgun (WGS) entry which is preliminary data.</text>
</comment>
<comment type="catalytic activity">
    <reaction evidence="11">
        <text>UDP-N-acetyl-alpha-D-muramoyl-L-alanyl-D-glutamate + meso-2,6-diaminopimelate + ATP = UDP-N-acetyl-alpha-D-muramoyl-L-alanyl-gamma-D-glutamyl-meso-2,6-diaminopimelate + ADP + phosphate + H(+)</text>
        <dbReference type="Rhea" id="RHEA:23676"/>
        <dbReference type="ChEBI" id="CHEBI:15378"/>
        <dbReference type="ChEBI" id="CHEBI:30616"/>
        <dbReference type="ChEBI" id="CHEBI:43474"/>
        <dbReference type="ChEBI" id="CHEBI:57791"/>
        <dbReference type="ChEBI" id="CHEBI:83900"/>
        <dbReference type="ChEBI" id="CHEBI:83905"/>
        <dbReference type="ChEBI" id="CHEBI:456216"/>
        <dbReference type="EC" id="6.3.2.13"/>
    </reaction>
</comment>
<keyword evidence="4 11" id="KW-0132">Cell division</keyword>
<feature type="binding site" evidence="11">
    <location>
        <position position="202"/>
    </location>
    <ligand>
        <name>UDP-N-acetyl-alpha-D-muramoyl-L-alanyl-D-glutamate</name>
        <dbReference type="ChEBI" id="CHEBI:83900"/>
    </ligand>
</feature>
<evidence type="ECO:0000256" key="6">
    <source>
        <dbReference type="ARBA" id="ARBA00022840"/>
    </source>
</evidence>
<dbReference type="EMBL" id="JBHLTC010000011">
    <property type="protein sequence ID" value="MFC0624316.1"/>
    <property type="molecule type" value="Genomic_DNA"/>
</dbReference>
<comment type="pathway">
    <text evidence="11 12">Cell wall biogenesis; peptidoglycan biosynthesis.</text>
</comment>
<keyword evidence="18" id="KW-1185">Reference proteome</keyword>
<comment type="caution">
    <text evidence="11">Lacks conserved residue(s) required for the propagation of feature annotation.</text>
</comment>
<evidence type="ECO:0000256" key="4">
    <source>
        <dbReference type="ARBA" id="ARBA00022618"/>
    </source>
</evidence>
<feature type="domain" description="Mur ligase N-terminal catalytic" evidence="14">
    <location>
        <begin position="44"/>
        <end position="120"/>
    </location>
</feature>
<name>A0ABV6QI44_9ACTN</name>
<proteinExistence type="inferred from homology"/>
<keyword evidence="3 11" id="KW-0436">Ligase</keyword>
<comment type="function">
    <text evidence="11">Catalyzes the addition of meso-diaminopimelic acid to the nucleotide precursor UDP-N-acetylmuramoyl-L-alanyl-D-glutamate (UMAG) in the biosynthesis of bacterial cell-wall peptidoglycan.</text>
</comment>
<dbReference type="SUPFAM" id="SSF53244">
    <property type="entry name" value="MurD-like peptide ligases, peptide-binding domain"/>
    <property type="match status" value="1"/>
</dbReference>
<feature type="binding site" evidence="11">
    <location>
        <begin position="175"/>
        <end position="176"/>
    </location>
    <ligand>
        <name>UDP-N-acetyl-alpha-D-muramoyl-L-alanyl-D-glutamate</name>
        <dbReference type="ChEBI" id="CHEBI:83900"/>
    </ligand>
</feature>
<dbReference type="Proteomes" id="UP001589890">
    <property type="component" value="Unassembled WGS sequence"/>
</dbReference>
<feature type="binding site" evidence="11">
    <location>
        <position position="49"/>
    </location>
    <ligand>
        <name>UDP-N-acetyl-alpha-D-muramoyl-L-alanyl-D-glutamate</name>
        <dbReference type="ChEBI" id="CHEBI:83900"/>
    </ligand>
</feature>
<keyword evidence="10 11" id="KW-0961">Cell wall biogenesis/degradation</keyword>
<dbReference type="SUPFAM" id="SSF53623">
    <property type="entry name" value="MurD-like peptide ligases, catalytic domain"/>
    <property type="match status" value="1"/>
</dbReference>
<evidence type="ECO:0000313" key="18">
    <source>
        <dbReference type="Proteomes" id="UP001589890"/>
    </source>
</evidence>
<dbReference type="PANTHER" id="PTHR23135:SF4">
    <property type="entry name" value="UDP-N-ACETYLMURAMOYL-L-ALANYL-D-GLUTAMATE--2,6-DIAMINOPIMELATE LIGASE MURE HOMOLOG, CHLOROPLASTIC"/>
    <property type="match status" value="1"/>
</dbReference>
<dbReference type="InterPro" id="IPR035911">
    <property type="entry name" value="MurE/MurF_N"/>
</dbReference>
<comment type="PTM">
    <text evidence="11">Carboxylation is probably crucial for Mg(2+) binding and, consequently, for the gamma-phosphate positioning of ATP.</text>
</comment>
<dbReference type="InterPro" id="IPR000713">
    <property type="entry name" value="Mur_ligase_N"/>
</dbReference>
<feature type="binding site" evidence="11">
    <location>
        <position position="435"/>
    </location>
    <ligand>
        <name>meso-2,6-diaminopimelate</name>
        <dbReference type="ChEBI" id="CHEBI:57791"/>
    </ligand>
</feature>
<dbReference type="Gene3D" id="3.40.1190.10">
    <property type="entry name" value="Mur-like, catalytic domain"/>
    <property type="match status" value="1"/>
</dbReference>
<dbReference type="GO" id="GO:0008765">
    <property type="term" value="F:UDP-N-acetylmuramoylalanyl-D-glutamate-2,6-diaminopimelate ligase activity"/>
    <property type="evidence" value="ECO:0007669"/>
    <property type="project" value="UniProtKB-EC"/>
</dbReference>
<sequence>MSSPTPAGGAVAALRPRSVVPVPLETLAPIAHAPVPADAGGVAVTGVTLDSRSVKPGDLYAALPGTITHGAAFATQAKDAGAVAILTDQAGYDRAAAAGVPVLVTENPRNVLGAVAAAVYGRPTAGLKLLGVTGTNGKTTTSYLLDSVLREQGPAALVGTIETRVGDEVVKSVRTTPEATDLQALFAVLRERDVEWCSMEVSSHALAMGRVDGARFAVAGFTNLTQDHLDFHKTFEEYFAAKASLFTPERCDVAIVNIDDEYGRRLAALTVERGVPLVTVALSREADWQVANRHRSEHGTTVLDITGPAKSHPAKSQAAEGQAAEGQAAEGQAGESTGPGESLTVEIALPGEFNVANALLAVAMLRQVDVPADAIARGLATAAVPGRMETFSRADGVSVVVDYAHTPDAVELALKAARTATKGKVVAVVGCGGDRDPGKRPAMGAAAARASDVVIVTDDNPRGEDPAAIRAAAIAGAREAVADVDLREIGDRHEAIATAIELAGPGDTVVVLGKGHETGQDIAGVIHPFDDRQTVRELLEANR</sequence>
<dbReference type="HAMAP" id="MF_00208">
    <property type="entry name" value="MurE"/>
    <property type="match status" value="1"/>
</dbReference>
<dbReference type="InterPro" id="IPR013221">
    <property type="entry name" value="Mur_ligase_cen"/>
</dbReference>
<keyword evidence="2 11" id="KW-0963">Cytoplasm</keyword>
<reference evidence="17 18" key="1">
    <citation type="submission" date="2024-09" db="EMBL/GenBank/DDBJ databases">
        <authorList>
            <person name="Sun Q."/>
            <person name="Mori K."/>
        </authorList>
    </citation>
    <scope>NUCLEOTIDE SEQUENCE [LARGE SCALE GENOMIC DNA]</scope>
    <source>
        <strain evidence="17 18">CGMCC 1.15906</strain>
    </source>
</reference>
<keyword evidence="8 11" id="KW-0573">Peptidoglycan synthesis</keyword>
<dbReference type="NCBIfam" id="NF001124">
    <property type="entry name" value="PRK00139.1-2"/>
    <property type="match status" value="1"/>
</dbReference>